<accession>A0ABD0NCW0</accession>
<comment type="caution">
    <text evidence="2">The sequence shown here is derived from an EMBL/GenBank/DDBJ whole genome shotgun (WGS) entry which is preliminary data.</text>
</comment>
<evidence type="ECO:0000313" key="2">
    <source>
        <dbReference type="EMBL" id="KAL0159863.1"/>
    </source>
</evidence>
<feature type="region of interest" description="Disordered" evidence="1">
    <location>
        <begin position="1"/>
        <end position="52"/>
    </location>
</feature>
<sequence>MNPIGVPTSEQAKLLQDGTMPSTLNPNNQLMSDGPTGGNMGNLPTAAPLSATGVRKAWHEHVTQDLRNHL</sequence>
<evidence type="ECO:0000313" key="3">
    <source>
        <dbReference type="Proteomes" id="UP001529510"/>
    </source>
</evidence>
<dbReference type="Proteomes" id="UP001529510">
    <property type="component" value="Unassembled WGS sequence"/>
</dbReference>
<name>A0ABD0NCW0_CIRMR</name>
<evidence type="ECO:0000256" key="1">
    <source>
        <dbReference type="SAM" id="MobiDB-lite"/>
    </source>
</evidence>
<keyword evidence="3" id="KW-1185">Reference proteome</keyword>
<dbReference type="EMBL" id="JAMKFB020000022">
    <property type="protein sequence ID" value="KAL0159863.1"/>
    <property type="molecule type" value="Genomic_DNA"/>
</dbReference>
<protein>
    <submittedName>
        <fullName evidence="2">Uncharacterized protein</fullName>
    </submittedName>
</protein>
<feature type="compositionally biased region" description="Polar residues" evidence="1">
    <location>
        <begin position="19"/>
        <end position="31"/>
    </location>
</feature>
<organism evidence="2 3">
    <name type="scientific">Cirrhinus mrigala</name>
    <name type="common">Mrigala</name>
    <dbReference type="NCBI Taxonomy" id="683832"/>
    <lineage>
        <taxon>Eukaryota</taxon>
        <taxon>Metazoa</taxon>
        <taxon>Chordata</taxon>
        <taxon>Craniata</taxon>
        <taxon>Vertebrata</taxon>
        <taxon>Euteleostomi</taxon>
        <taxon>Actinopterygii</taxon>
        <taxon>Neopterygii</taxon>
        <taxon>Teleostei</taxon>
        <taxon>Ostariophysi</taxon>
        <taxon>Cypriniformes</taxon>
        <taxon>Cyprinidae</taxon>
        <taxon>Labeoninae</taxon>
        <taxon>Labeonini</taxon>
        <taxon>Cirrhinus</taxon>
    </lineage>
</organism>
<proteinExistence type="predicted"/>
<feature type="non-terminal residue" evidence="2">
    <location>
        <position position="70"/>
    </location>
</feature>
<dbReference type="AlphaFoldDB" id="A0ABD0NCW0"/>
<gene>
    <name evidence="2" type="ORF">M9458_043588</name>
</gene>
<reference evidence="2 3" key="1">
    <citation type="submission" date="2024-05" db="EMBL/GenBank/DDBJ databases">
        <title>Genome sequencing and assembly of Indian major carp, Cirrhinus mrigala (Hamilton, 1822).</title>
        <authorList>
            <person name="Mohindra V."/>
            <person name="Chowdhury L.M."/>
            <person name="Lal K."/>
            <person name="Jena J.K."/>
        </authorList>
    </citation>
    <scope>NUCLEOTIDE SEQUENCE [LARGE SCALE GENOMIC DNA]</scope>
    <source>
        <strain evidence="2">CM1030</strain>
        <tissue evidence="2">Blood</tissue>
    </source>
</reference>